<dbReference type="HOGENOM" id="CLU_076574_0_0_11"/>
<dbReference type="Pfam" id="PF18164">
    <property type="entry name" value="GNAT_C"/>
    <property type="match status" value="1"/>
</dbReference>
<reference evidence="3 4" key="1">
    <citation type="journal article" date="2013" name="Genome Announc.">
        <title>Draft genome sequence of an Actinobacterium, Brachybacterium muris strain UCD-AY4.</title>
        <authorList>
            <person name="Lo J.R."/>
            <person name="Lang J.M."/>
            <person name="Darling A.E."/>
            <person name="Eisen J.A."/>
            <person name="Coil D.A."/>
        </authorList>
    </citation>
    <scope>NUCLEOTIDE SEQUENCE [LARGE SCALE GENOMIC DNA]</scope>
    <source>
        <strain evidence="3 4">UCD-AY4</strain>
    </source>
</reference>
<feature type="domain" description="N-acyltransferase N-terminal" evidence="1">
    <location>
        <begin position="39"/>
        <end position="175"/>
    </location>
</feature>
<dbReference type="Proteomes" id="UP000019754">
    <property type="component" value="Unassembled WGS sequence"/>
</dbReference>
<comment type="caution">
    <text evidence="3">The sequence shown here is derived from an EMBL/GenBank/DDBJ whole genome shotgun (WGS) entry which is preliminary data.</text>
</comment>
<proteinExistence type="predicted"/>
<gene>
    <name evidence="3" type="ORF">D641_0102645</name>
</gene>
<dbReference type="EMBL" id="AORC01000003">
    <property type="protein sequence ID" value="EYT50730.1"/>
    <property type="molecule type" value="Genomic_DNA"/>
</dbReference>
<keyword evidence="4" id="KW-1185">Reference proteome</keyword>
<dbReference type="InterPro" id="IPR041644">
    <property type="entry name" value="GNAT_C"/>
</dbReference>
<name>A0A022L0R9_9MICO</name>
<evidence type="ECO:0000313" key="4">
    <source>
        <dbReference type="Proteomes" id="UP000019754"/>
    </source>
</evidence>
<evidence type="ECO:0000259" key="2">
    <source>
        <dbReference type="Pfam" id="PF18164"/>
    </source>
</evidence>
<evidence type="ECO:0000259" key="1">
    <source>
        <dbReference type="Pfam" id="PF18082"/>
    </source>
</evidence>
<accession>A0A022L0R9</accession>
<dbReference type="Gene3D" id="3.40.630.120">
    <property type="match status" value="1"/>
</dbReference>
<dbReference type="InterPro" id="IPR041273">
    <property type="entry name" value="NAT_N"/>
</dbReference>
<feature type="domain" description="GNAT-like C-terminal" evidence="2">
    <location>
        <begin position="177"/>
        <end position="331"/>
    </location>
</feature>
<dbReference type="Pfam" id="PF18082">
    <property type="entry name" value="NAT_N"/>
    <property type="match status" value="1"/>
</dbReference>
<evidence type="ECO:0008006" key="5">
    <source>
        <dbReference type="Google" id="ProtNLM"/>
    </source>
</evidence>
<dbReference type="STRING" id="1249481.D641_0102645"/>
<protein>
    <recommendedName>
        <fullName evidence="5">DUF5596 domain-containing protein</fullName>
    </recommendedName>
</protein>
<dbReference type="AlphaFoldDB" id="A0A022L0R9"/>
<dbReference type="RefSeq" id="WP_017822246.1">
    <property type="nucleotide sequence ID" value="NZ_AORC01000003.1"/>
</dbReference>
<evidence type="ECO:0000313" key="3">
    <source>
        <dbReference type="EMBL" id="EYT50730.1"/>
    </source>
</evidence>
<organism evidence="3 4">
    <name type="scientific">Brachybacterium muris UCD-AY4</name>
    <dbReference type="NCBI Taxonomy" id="1249481"/>
    <lineage>
        <taxon>Bacteria</taxon>
        <taxon>Bacillati</taxon>
        <taxon>Actinomycetota</taxon>
        <taxon>Actinomycetes</taxon>
        <taxon>Micrococcales</taxon>
        <taxon>Dermabacteraceae</taxon>
        <taxon>Brachybacterium</taxon>
    </lineage>
</organism>
<sequence>MSNRADDRPRILGDPPTAVRPAFELEADAVRLMLTSRSTPRLMELLGMDEQDRTELAPLLPRVAADEELLGAVAEMANLLRREAGLDATTAPLEEHTERLNALQERILPGQGLLVILAHMVATDVLRAWHAARGLGEEESWRALSDLGQQMRVHRATFGELGHHTVGWTALNWTGRLFWLGRLQFDLHRAGEGRWQIGTHIPATGRLLSAEVDASFDRATTFFTSHFGDLAEDENGADGSRTSFGHTFVCHSWLVNAELPEIVGPESNLGAFAARWEIEKTFRADDDAVFFVFNRRPPYEPTELPTDTRLRTAIVERLLDGRGWTGGTGRLTRS</sequence>